<accession>A0A645F0M9</accession>
<organism evidence="2">
    <name type="scientific">bioreactor metagenome</name>
    <dbReference type="NCBI Taxonomy" id="1076179"/>
    <lineage>
        <taxon>unclassified sequences</taxon>
        <taxon>metagenomes</taxon>
        <taxon>ecological metagenomes</taxon>
    </lineage>
</organism>
<feature type="region of interest" description="Disordered" evidence="1">
    <location>
        <begin position="25"/>
        <end position="47"/>
    </location>
</feature>
<comment type="caution">
    <text evidence="2">The sequence shown here is derived from an EMBL/GenBank/DDBJ whole genome shotgun (WGS) entry which is preliminary data.</text>
</comment>
<name>A0A645F0M9_9ZZZZ</name>
<proteinExistence type="predicted"/>
<dbReference type="EMBL" id="VSSQ01053196">
    <property type="protein sequence ID" value="MPN07236.1"/>
    <property type="molecule type" value="Genomic_DNA"/>
</dbReference>
<evidence type="ECO:0000256" key="1">
    <source>
        <dbReference type="SAM" id="MobiDB-lite"/>
    </source>
</evidence>
<evidence type="ECO:0000313" key="2">
    <source>
        <dbReference type="EMBL" id="MPN07236.1"/>
    </source>
</evidence>
<dbReference type="AlphaFoldDB" id="A0A645F0M9"/>
<reference evidence="2" key="1">
    <citation type="submission" date="2019-08" db="EMBL/GenBank/DDBJ databases">
        <authorList>
            <person name="Kucharzyk K."/>
            <person name="Murdoch R.W."/>
            <person name="Higgins S."/>
            <person name="Loffler F."/>
        </authorList>
    </citation>
    <scope>NUCLEOTIDE SEQUENCE</scope>
</reference>
<sequence length="220" mass="23393">MQIAGQKAQPLPRLHRRTGEDDAVDRLFPEGQHGGGHGQIGLSRARRPDGQGNGVFLDGLDVLLLPDGLGLNGLALCGDADHVGGQLVDARLVAAAHQLEDIAHVLPVDGLPPGGEGQEPLNGFDPEEHRLRLAGDFQLPVPADHRDTQLSLQNADVLIEGPEDVDGLLHALDADGLFYHPCFFSFVSGPEIAPGRDTPIISAPPWEWSAPPARCTRPEG</sequence>
<gene>
    <name evidence="2" type="ORF">SDC9_154502</name>
</gene>
<protein>
    <submittedName>
        <fullName evidence="2">Uncharacterized protein</fullName>
    </submittedName>
</protein>